<evidence type="ECO:0000313" key="4">
    <source>
        <dbReference type="Proteomes" id="UP001320148"/>
    </source>
</evidence>
<dbReference type="InterPro" id="IPR039446">
    <property type="entry name" value="DauR-like"/>
</dbReference>
<gene>
    <name evidence="3" type="ORF">DSLASN_16170</name>
</gene>
<dbReference type="InterPro" id="IPR039445">
    <property type="entry name" value="DauR-like_HTH"/>
</dbReference>
<evidence type="ECO:0000259" key="2">
    <source>
        <dbReference type="Pfam" id="PF13309"/>
    </source>
</evidence>
<dbReference type="InterPro" id="IPR013559">
    <property type="entry name" value="YheO"/>
</dbReference>
<dbReference type="Proteomes" id="UP001320148">
    <property type="component" value="Chromosome"/>
</dbReference>
<dbReference type="Pfam" id="PF08348">
    <property type="entry name" value="PAS_6"/>
    <property type="match status" value="1"/>
</dbReference>
<evidence type="ECO:0000313" key="3">
    <source>
        <dbReference type="EMBL" id="BCS95985.1"/>
    </source>
</evidence>
<name>A0ABM7PEE9_9BACT</name>
<accession>A0ABM7PEE9</accession>
<dbReference type="Pfam" id="PF13309">
    <property type="entry name" value="HTH_22"/>
    <property type="match status" value="1"/>
</dbReference>
<feature type="domain" description="YheO-like" evidence="1">
    <location>
        <begin position="8"/>
        <end position="115"/>
    </location>
</feature>
<reference evidence="3 4" key="1">
    <citation type="submission" date="2021-02" db="EMBL/GenBank/DDBJ databases">
        <title>Complete genome of Desulfoluna sp. strain ASN36.</title>
        <authorList>
            <person name="Takahashi A."/>
            <person name="Kojima H."/>
            <person name="Fukui M."/>
        </authorList>
    </citation>
    <scope>NUCLEOTIDE SEQUENCE [LARGE SCALE GENOMIC DNA]</scope>
    <source>
        <strain evidence="3 4">ASN36</strain>
    </source>
</reference>
<protein>
    <submittedName>
        <fullName evidence="3">DNA-binding protein</fullName>
    </submittedName>
</protein>
<keyword evidence="3" id="KW-0238">DNA-binding</keyword>
<dbReference type="GO" id="GO:0003677">
    <property type="term" value="F:DNA binding"/>
    <property type="evidence" value="ECO:0007669"/>
    <property type="project" value="UniProtKB-KW"/>
</dbReference>
<organism evidence="3 4">
    <name type="scientific">Desulfoluna limicola</name>
    <dbReference type="NCBI Taxonomy" id="2810562"/>
    <lineage>
        <taxon>Bacteria</taxon>
        <taxon>Pseudomonadati</taxon>
        <taxon>Thermodesulfobacteriota</taxon>
        <taxon>Desulfobacteria</taxon>
        <taxon>Desulfobacterales</taxon>
        <taxon>Desulfolunaceae</taxon>
        <taxon>Desulfoluna</taxon>
    </lineage>
</organism>
<dbReference type="PANTHER" id="PTHR35568:SF1">
    <property type="entry name" value="TRANSCRIPTIONAL REGULATOR DAUR"/>
    <property type="match status" value="1"/>
</dbReference>
<sequence>MTDEQIFKHYINVAEILGEMFGPILEVIVHDLRKPEHSIIAIVNGHITGRTVGDGTSDLGVLRLRGEVPDKIVGYENQSPSGEKLKSSTLAIRNSEGELLGSFSMNLQISYFDQFGKFIEQLISTHSNTFTPKKEQFYLFTPREEIKAACQHFLVEQGLMGKPLNKAQKKEVVAYLHHEGHLNKRGVVTIISEELGVSRNTIYRYLKEIEQQIHNKGL</sequence>
<feature type="domain" description="Transcriptional regulator DauR-like HTH" evidence="2">
    <location>
        <begin position="150"/>
        <end position="207"/>
    </location>
</feature>
<dbReference type="RefSeq" id="WP_236892345.1">
    <property type="nucleotide sequence ID" value="NZ_AP024488.1"/>
</dbReference>
<proteinExistence type="predicted"/>
<keyword evidence="4" id="KW-1185">Reference proteome</keyword>
<evidence type="ECO:0000259" key="1">
    <source>
        <dbReference type="Pfam" id="PF08348"/>
    </source>
</evidence>
<dbReference type="EMBL" id="AP024488">
    <property type="protein sequence ID" value="BCS95985.1"/>
    <property type="molecule type" value="Genomic_DNA"/>
</dbReference>
<dbReference type="PANTHER" id="PTHR35568">
    <property type="entry name" value="TRANSCRIPTIONAL REGULATOR DAUR"/>
    <property type="match status" value="1"/>
</dbReference>